<evidence type="ECO:0000256" key="7">
    <source>
        <dbReference type="RuleBase" id="RU361133"/>
    </source>
</evidence>
<feature type="region of interest" description="Disordered" evidence="9">
    <location>
        <begin position="458"/>
        <end position="483"/>
    </location>
</feature>
<evidence type="ECO:0000256" key="9">
    <source>
        <dbReference type="SAM" id="MobiDB-lite"/>
    </source>
</evidence>
<protein>
    <recommendedName>
        <fullName evidence="2 7">Phosphoinositide phospholipase C</fullName>
        <ecNumber evidence="2 7">3.1.4.11</ecNumber>
    </recommendedName>
</protein>
<dbReference type="SMART" id="SM00148">
    <property type="entry name" value="PLCXc"/>
    <property type="match status" value="1"/>
</dbReference>
<dbReference type="Pfam" id="PF00387">
    <property type="entry name" value="PI-PLC-Y"/>
    <property type="match status" value="1"/>
</dbReference>
<reference evidence="13" key="1">
    <citation type="journal article" date="2016" name="Nat. Commun.">
        <title>The Gonium pectorale genome demonstrates co-option of cell cycle regulation during the evolution of multicellularity.</title>
        <authorList>
            <person name="Hanschen E.R."/>
            <person name="Marriage T.N."/>
            <person name="Ferris P.J."/>
            <person name="Hamaji T."/>
            <person name="Toyoda A."/>
            <person name="Fujiyama A."/>
            <person name="Neme R."/>
            <person name="Noguchi H."/>
            <person name="Minakuchi Y."/>
            <person name="Suzuki M."/>
            <person name="Kawai-Toyooka H."/>
            <person name="Smith D.R."/>
            <person name="Sparks H."/>
            <person name="Anderson J."/>
            <person name="Bakaric R."/>
            <person name="Luria V."/>
            <person name="Karger A."/>
            <person name="Kirschner M.W."/>
            <person name="Durand P.M."/>
            <person name="Michod R.E."/>
            <person name="Nozaki H."/>
            <person name="Olson B.J."/>
        </authorList>
    </citation>
    <scope>NUCLEOTIDE SEQUENCE [LARGE SCALE GENOMIC DNA]</scope>
    <source>
        <strain evidence="13">NIES-2863</strain>
    </source>
</reference>
<dbReference type="PROSITE" id="PS50008">
    <property type="entry name" value="PIPLC_Y_DOMAIN"/>
    <property type="match status" value="1"/>
</dbReference>
<comment type="catalytic activity">
    <reaction evidence="1 7">
        <text>a 1,2-diacyl-sn-glycero-3-phospho-(1D-myo-inositol-4,5-bisphosphate) + H2O = 1D-myo-inositol 1,4,5-trisphosphate + a 1,2-diacyl-sn-glycerol + H(+)</text>
        <dbReference type="Rhea" id="RHEA:33179"/>
        <dbReference type="ChEBI" id="CHEBI:15377"/>
        <dbReference type="ChEBI" id="CHEBI:15378"/>
        <dbReference type="ChEBI" id="CHEBI:17815"/>
        <dbReference type="ChEBI" id="CHEBI:58456"/>
        <dbReference type="ChEBI" id="CHEBI:203600"/>
        <dbReference type="EC" id="3.1.4.11"/>
    </reaction>
</comment>
<keyword evidence="3 7" id="KW-0378">Hydrolase</keyword>
<feature type="domain" description="C2" evidence="10">
    <location>
        <begin position="307"/>
        <end position="431"/>
    </location>
</feature>
<keyword evidence="8" id="KW-0175">Coiled coil</keyword>
<dbReference type="SUPFAM" id="SSF49562">
    <property type="entry name" value="C2 domain (Calcium/lipid-binding domain, CaLB)"/>
    <property type="match status" value="1"/>
</dbReference>
<feature type="compositionally biased region" description="Basic and acidic residues" evidence="9">
    <location>
        <begin position="465"/>
        <end position="483"/>
    </location>
</feature>
<comment type="caution">
    <text evidence="12">The sequence shown here is derived from an EMBL/GenBank/DDBJ whole genome shotgun (WGS) entry which is preliminary data.</text>
</comment>
<evidence type="ECO:0000256" key="8">
    <source>
        <dbReference type="SAM" id="Coils"/>
    </source>
</evidence>
<keyword evidence="4 7" id="KW-0442">Lipid degradation</keyword>
<evidence type="ECO:0000259" key="10">
    <source>
        <dbReference type="PROSITE" id="PS50004"/>
    </source>
</evidence>
<organism evidence="12 13">
    <name type="scientific">Gonium pectorale</name>
    <name type="common">Green alga</name>
    <dbReference type="NCBI Taxonomy" id="33097"/>
    <lineage>
        <taxon>Eukaryota</taxon>
        <taxon>Viridiplantae</taxon>
        <taxon>Chlorophyta</taxon>
        <taxon>core chlorophytes</taxon>
        <taxon>Chlorophyceae</taxon>
        <taxon>CS clade</taxon>
        <taxon>Chlamydomonadales</taxon>
        <taxon>Volvocaceae</taxon>
        <taxon>Gonium</taxon>
    </lineage>
</organism>
<evidence type="ECO:0000256" key="1">
    <source>
        <dbReference type="ARBA" id="ARBA00001195"/>
    </source>
</evidence>
<evidence type="ECO:0000256" key="2">
    <source>
        <dbReference type="ARBA" id="ARBA00012368"/>
    </source>
</evidence>
<dbReference type="EC" id="3.1.4.11" evidence="2 7"/>
<dbReference type="PROSITE" id="PS50007">
    <property type="entry name" value="PIPLC_X_DOMAIN"/>
    <property type="match status" value="1"/>
</dbReference>
<dbReference type="PRINTS" id="PR00390">
    <property type="entry name" value="PHPHLIPASEC"/>
</dbReference>
<dbReference type="InterPro" id="IPR000008">
    <property type="entry name" value="C2_dom"/>
</dbReference>
<dbReference type="GO" id="GO:0004435">
    <property type="term" value="F:phosphatidylinositol-4,5-bisphosphate phospholipase C activity"/>
    <property type="evidence" value="ECO:0007669"/>
    <property type="project" value="UniProtKB-EC"/>
</dbReference>
<dbReference type="EMBL" id="LSYV01000011">
    <property type="protein sequence ID" value="KXZ52101.1"/>
    <property type="molecule type" value="Genomic_DNA"/>
</dbReference>
<dbReference type="Proteomes" id="UP000075714">
    <property type="component" value="Unassembled WGS sequence"/>
</dbReference>
<keyword evidence="6" id="KW-0807">Transducer</keyword>
<dbReference type="InterPro" id="IPR001192">
    <property type="entry name" value="PI-PLC_fam"/>
</dbReference>
<dbReference type="SMART" id="SM00239">
    <property type="entry name" value="C2"/>
    <property type="match status" value="1"/>
</dbReference>
<evidence type="ECO:0000313" key="13">
    <source>
        <dbReference type="Proteomes" id="UP000075714"/>
    </source>
</evidence>
<feature type="coiled-coil region" evidence="8">
    <location>
        <begin position="195"/>
        <end position="222"/>
    </location>
</feature>
<dbReference type="SUPFAM" id="SSF51695">
    <property type="entry name" value="PLC-like phosphodiesterases"/>
    <property type="match status" value="1"/>
</dbReference>
<evidence type="ECO:0000256" key="3">
    <source>
        <dbReference type="ARBA" id="ARBA00022801"/>
    </source>
</evidence>
<dbReference type="AlphaFoldDB" id="A0A150GQM1"/>
<dbReference type="Gene3D" id="3.20.20.190">
    <property type="entry name" value="Phosphatidylinositol (PI) phosphodiesterase"/>
    <property type="match status" value="1"/>
</dbReference>
<dbReference type="PANTHER" id="PTHR10336:SF36">
    <property type="entry name" value="1-PHOSPHATIDYLINOSITOL 4,5-BISPHOSPHATE PHOSPHODIESTERASE BETA-4"/>
    <property type="match status" value="1"/>
</dbReference>
<dbReference type="PANTHER" id="PTHR10336">
    <property type="entry name" value="PHOSPHOINOSITIDE-SPECIFIC PHOSPHOLIPASE C FAMILY PROTEIN"/>
    <property type="match status" value="1"/>
</dbReference>
<evidence type="ECO:0000259" key="11">
    <source>
        <dbReference type="PROSITE" id="PS50008"/>
    </source>
</evidence>
<sequence length="483" mass="53333">MTQPLSHYFISSGHNSYLTGNQLTSASGTTTIVKCLQAGCRVIELDCYNGPVCKHGGTLTSPVDFKDCVAAIRDSAFVSSPYPVIITMENHANPDNQAKMAAILRDVLGDKLFVPDPNDARSAYLSPEALRGKVICRTSLKKDADEEFKKLIYICNSKFTSLGEMIKQEKVVSSSFEESALPRAKELGTYDAEEDAEAEQEKKVLQAKLTKQQIKLQQGEEQGPEDALDAGCPPVEGSLQQLYAYTCRHLMRVYPAGWRVMSGNYNPMKAWVRGASLAALNWQVWDKALRINQGKFLDNGGCGYVLKPEWMRVPGASLPSRPPRQLTVRILSAHKYQGSNCWIFKDDLFVRIRIFGMPVDCAVKQTKTVSNSGRLMDGGSFEFDVRFPEMAVLSIELMDEDAVGDADADMLGYCSLPLATLAEGEFKLPMHSASTGEPKKTKDTWVKVGFTFPLTPYTGNAPAQKRSEDEHAQEGDQIAKARV</sequence>
<dbReference type="Gene3D" id="2.60.40.150">
    <property type="entry name" value="C2 domain"/>
    <property type="match status" value="1"/>
</dbReference>
<keyword evidence="13" id="KW-1185">Reference proteome</keyword>
<evidence type="ECO:0000313" key="12">
    <source>
        <dbReference type="EMBL" id="KXZ52101.1"/>
    </source>
</evidence>
<dbReference type="InterPro" id="IPR000909">
    <property type="entry name" value="PLipase_C_PInositol-sp_X_dom"/>
</dbReference>
<keyword evidence="5 7" id="KW-0443">Lipid metabolism</keyword>
<dbReference type="InterPro" id="IPR001711">
    <property type="entry name" value="PLipase_C_Pinositol-sp_Y"/>
</dbReference>
<proteinExistence type="predicted"/>
<dbReference type="Pfam" id="PF00168">
    <property type="entry name" value="C2"/>
    <property type="match status" value="1"/>
</dbReference>
<dbReference type="InterPro" id="IPR017946">
    <property type="entry name" value="PLC-like_Pdiesterase_TIM-brl"/>
</dbReference>
<evidence type="ECO:0000256" key="6">
    <source>
        <dbReference type="ARBA" id="ARBA00023224"/>
    </source>
</evidence>
<dbReference type="CDD" id="cd00275">
    <property type="entry name" value="C2_PLC_like"/>
    <property type="match status" value="1"/>
</dbReference>
<gene>
    <name evidence="12" type="ORF">GPECTOR_10g1124</name>
</gene>
<dbReference type="GO" id="GO:0016042">
    <property type="term" value="P:lipid catabolic process"/>
    <property type="evidence" value="ECO:0007669"/>
    <property type="project" value="UniProtKB-KW"/>
</dbReference>
<dbReference type="Pfam" id="PF00388">
    <property type="entry name" value="PI-PLC-X"/>
    <property type="match status" value="1"/>
</dbReference>
<dbReference type="PROSITE" id="PS50004">
    <property type="entry name" value="C2"/>
    <property type="match status" value="1"/>
</dbReference>
<name>A0A150GQM1_GONPE</name>
<feature type="domain" description="PI-PLC Y-box" evidence="11">
    <location>
        <begin position="241"/>
        <end position="312"/>
    </location>
</feature>
<dbReference type="STRING" id="33097.A0A150GQM1"/>
<dbReference type="GO" id="GO:0051209">
    <property type="term" value="P:release of sequestered calcium ion into cytosol"/>
    <property type="evidence" value="ECO:0007669"/>
    <property type="project" value="TreeGrafter"/>
</dbReference>
<dbReference type="OrthoDB" id="269822at2759"/>
<evidence type="ECO:0000256" key="4">
    <source>
        <dbReference type="ARBA" id="ARBA00022963"/>
    </source>
</evidence>
<dbReference type="InterPro" id="IPR035892">
    <property type="entry name" value="C2_domain_sf"/>
</dbReference>
<accession>A0A150GQM1</accession>
<dbReference type="GO" id="GO:0048015">
    <property type="term" value="P:phosphatidylinositol-mediated signaling"/>
    <property type="evidence" value="ECO:0007669"/>
    <property type="project" value="TreeGrafter"/>
</dbReference>
<dbReference type="SMART" id="SM00149">
    <property type="entry name" value="PLCYc"/>
    <property type="match status" value="1"/>
</dbReference>
<evidence type="ECO:0000256" key="5">
    <source>
        <dbReference type="ARBA" id="ARBA00023098"/>
    </source>
</evidence>